<feature type="domain" description="Major facilitator superfamily (MFS) profile" evidence="8">
    <location>
        <begin position="13"/>
        <end position="464"/>
    </location>
</feature>
<keyword evidence="2" id="KW-0813">Transport</keyword>
<dbReference type="EMBL" id="QMIG01000017">
    <property type="protein sequence ID" value="RAW12002.1"/>
    <property type="molecule type" value="Genomic_DNA"/>
</dbReference>
<dbReference type="Proteomes" id="UP000250462">
    <property type="component" value="Unassembled WGS sequence"/>
</dbReference>
<feature type="transmembrane region" description="Helical" evidence="7">
    <location>
        <begin position="12"/>
        <end position="36"/>
    </location>
</feature>
<evidence type="ECO:0000256" key="6">
    <source>
        <dbReference type="ARBA" id="ARBA00023136"/>
    </source>
</evidence>
<accession>A0A329QKR9</accession>
<evidence type="ECO:0000313" key="10">
    <source>
        <dbReference type="Proteomes" id="UP000250462"/>
    </source>
</evidence>
<comment type="caution">
    <text evidence="9">The sequence shown here is derived from an EMBL/GenBank/DDBJ whole genome shotgun (WGS) entry which is preliminary data.</text>
</comment>
<evidence type="ECO:0000256" key="5">
    <source>
        <dbReference type="ARBA" id="ARBA00022989"/>
    </source>
</evidence>
<dbReference type="InterPro" id="IPR020846">
    <property type="entry name" value="MFS_dom"/>
</dbReference>
<feature type="transmembrane region" description="Helical" evidence="7">
    <location>
        <begin position="359"/>
        <end position="383"/>
    </location>
</feature>
<sequence length="469" mass="49236">MMKTQLVARRRLVFAIICLTQFFMIVNSTIVVIALPPIQRDLGFGVEGLTWVVNSYLLVFGGFLLLGGRIADIFGRKQVFLIGVSVYTVASLFAGLATTAEILLAARSLQGLGAAVVIPTTLSILLASFPPGPERRRALSIWAAFNFTGASVSLFVGGLLTHTLSWSAIFLVNVPVGLIVVAAAARWMPMWTRISGSIDLGGALLVTSGSVLLVYAVLNARQESWISPTTLAAGIVAVILLGTLTLVEHFHSAPLITPSIFRERTLTIAVVTLPIMAGGVMAVGVLMTLYFQNIREYSPLQTGMAFLAPTGMVVIGSLTTNHMLRWLGAGIVAPAALFLIAAGTILLTRVGPNSEYVTVALPGLSVMNLGVGYGSVTLIGLATAKLPNTDTGLVSGLVRAAEQIGGALGIAVYSSAAAVGTASSAAPTHSGTAIVNGYQFAFWCVAAVIICWCLFLMVALRKPHQSLLR</sequence>
<dbReference type="AlphaFoldDB" id="A0A329QKR9"/>
<keyword evidence="4 7" id="KW-0812">Transmembrane</keyword>
<feature type="transmembrane region" description="Helical" evidence="7">
    <location>
        <begin position="48"/>
        <end position="67"/>
    </location>
</feature>
<feature type="transmembrane region" description="Helical" evidence="7">
    <location>
        <begin position="109"/>
        <end position="129"/>
    </location>
</feature>
<keyword evidence="6 7" id="KW-0472">Membrane</keyword>
<dbReference type="Gene3D" id="1.20.1720.10">
    <property type="entry name" value="Multidrug resistance protein D"/>
    <property type="match status" value="1"/>
</dbReference>
<dbReference type="CDD" id="cd17321">
    <property type="entry name" value="MFS_MMR_MDR_like"/>
    <property type="match status" value="1"/>
</dbReference>
<keyword evidence="5 7" id="KW-1133">Transmembrane helix</keyword>
<protein>
    <submittedName>
        <fullName evidence="9">MFS transporter</fullName>
    </submittedName>
</protein>
<dbReference type="Pfam" id="PF07690">
    <property type="entry name" value="MFS_1"/>
    <property type="match status" value="1"/>
</dbReference>
<evidence type="ECO:0000256" key="7">
    <source>
        <dbReference type="SAM" id="Phobius"/>
    </source>
</evidence>
<dbReference type="GO" id="GO:0005886">
    <property type="term" value="C:plasma membrane"/>
    <property type="evidence" value="ECO:0007669"/>
    <property type="project" value="UniProtKB-SubCell"/>
</dbReference>
<feature type="transmembrane region" description="Helical" evidence="7">
    <location>
        <begin position="166"/>
        <end position="188"/>
    </location>
</feature>
<evidence type="ECO:0000313" key="9">
    <source>
        <dbReference type="EMBL" id="RAW12002.1"/>
    </source>
</evidence>
<feature type="transmembrane region" description="Helical" evidence="7">
    <location>
        <begin position="224"/>
        <end position="247"/>
    </location>
</feature>
<organism evidence="9 10">
    <name type="scientific">Phytoactinopolyspora halophila</name>
    <dbReference type="NCBI Taxonomy" id="1981511"/>
    <lineage>
        <taxon>Bacteria</taxon>
        <taxon>Bacillati</taxon>
        <taxon>Actinomycetota</taxon>
        <taxon>Actinomycetes</taxon>
        <taxon>Jiangellales</taxon>
        <taxon>Jiangellaceae</taxon>
        <taxon>Phytoactinopolyspora</taxon>
    </lineage>
</organism>
<evidence type="ECO:0000256" key="4">
    <source>
        <dbReference type="ARBA" id="ARBA00022692"/>
    </source>
</evidence>
<dbReference type="InterPro" id="IPR005829">
    <property type="entry name" value="Sugar_transporter_CS"/>
</dbReference>
<dbReference type="PANTHER" id="PTHR42718:SF46">
    <property type="entry name" value="BLR6921 PROTEIN"/>
    <property type="match status" value="1"/>
</dbReference>
<proteinExistence type="predicted"/>
<dbReference type="PANTHER" id="PTHR42718">
    <property type="entry name" value="MAJOR FACILITATOR SUPERFAMILY MULTIDRUG TRANSPORTER MFSC"/>
    <property type="match status" value="1"/>
</dbReference>
<feature type="transmembrane region" description="Helical" evidence="7">
    <location>
        <begin position="326"/>
        <end position="347"/>
    </location>
</feature>
<keyword evidence="10" id="KW-1185">Reference proteome</keyword>
<comment type="subcellular location">
    <subcellularLocation>
        <location evidence="1">Cell membrane</location>
        <topology evidence="1">Multi-pass membrane protein</topology>
    </subcellularLocation>
</comment>
<keyword evidence="3" id="KW-1003">Cell membrane</keyword>
<evidence type="ECO:0000259" key="8">
    <source>
        <dbReference type="PROSITE" id="PS50850"/>
    </source>
</evidence>
<reference evidence="9 10" key="1">
    <citation type="submission" date="2018-06" db="EMBL/GenBank/DDBJ databases">
        <title>Phytoactinopolyspora halophila sp. nov., a novel halophilic actinomycete isolated from a saline soil in China.</title>
        <authorList>
            <person name="Tang S.-K."/>
        </authorList>
    </citation>
    <scope>NUCLEOTIDE SEQUENCE [LARGE SCALE GENOMIC DNA]</scope>
    <source>
        <strain evidence="9 10">YIM 96934</strain>
    </source>
</reference>
<evidence type="ECO:0000256" key="1">
    <source>
        <dbReference type="ARBA" id="ARBA00004651"/>
    </source>
</evidence>
<dbReference type="Gene3D" id="1.20.1250.20">
    <property type="entry name" value="MFS general substrate transporter like domains"/>
    <property type="match status" value="1"/>
</dbReference>
<dbReference type="GO" id="GO:0022857">
    <property type="term" value="F:transmembrane transporter activity"/>
    <property type="evidence" value="ECO:0007669"/>
    <property type="project" value="InterPro"/>
</dbReference>
<feature type="transmembrane region" description="Helical" evidence="7">
    <location>
        <begin position="79"/>
        <end position="97"/>
    </location>
</feature>
<dbReference type="SUPFAM" id="SSF103473">
    <property type="entry name" value="MFS general substrate transporter"/>
    <property type="match status" value="1"/>
</dbReference>
<dbReference type="InterPro" id="IPR036259">
    <property type="entry name" value="MFS_trans_sf"/>
</dbReference>
<feature type="transmembrane region" description="Helical" evidence="7">
    <location>
        <begin position="404"/>
        <end position="426"/>
    </location>
</feature>
<feature type="transmembrane region" description="Helical" evidence="7">
    <location>
        <begin position="268"/>
        <end position="291"/>
    </location>
</feature>
<evidence type="ECO:0000256" key="3">
    <source>
        <dbReference type="ARBA" id="ARBA00022475"/>
    </source>
</evidence>
<dbReference type="InterPro" id="IPR011701">
    <property type="entry name" value="MFS"/>
</dbReference>
<dbReference type="PROSITE" id="PS00216">
    <property type="entry name" value="SUGAR_TRANSPORT_1"/>
    <property type="match status" value="1"/>
</dbReference>
<feature type="transmembrane region" description="Helical" evidence="7">
    <location>
        <begin position="141"/>
        <end position="160"/>
    </location>
</feature>
<name>A0A329QKR9_9ACTN</name>
<feature type="transmembrane region" description="Helical" evidence="7">
    <location>
        <begin position="200"/>
        <end position="218"/>
    </location>
</feature>
<feature type="transmembrane region" description="Helical" evidence="7">
    <location>
        <begin position="297"/>
        <end position="319"/>
    </location>
</feature>
<dbReference type="PROSITE" id="PS50850">
    <property type="entry name" value="MFS"/>
    <property type="match status" value="1"/>
</dbReference>
<feature type="transmembrane region" description="Helical" evidence="7">
    <location>
        <begin position="438"/>
        <end position="460"/>
    </location>
</feature>
<gene>
    <name evidence="9" type="ORF">DPM12_15100</name>
</gene>
<evidence type="ECO:0000256" key="2">
    <source>
        <dbReference type="ARBA" id="ARBA00022448"/>
    </source>
</evidence>